<dbReference type="PROSITE" id="PS51257">
    <property type="entry name" value="PROKAR_LIPOPROTEIN"/>
    <property type="match status" value="1"/>
</dbReference>
<keyword evidence="5 9" id="KW-0350">Heme biosynthesis</keyword>
<evidence type="ECO:0000256" key="4">
    <source>
        <dbReference type="ARBA" id="ARBA00023004"/>
    </source>
</evidence>
<keyword evidence="4 9" id="KW-0408">Iron</keyword>
<gene>
    <name evidence="11" type="ORF">EHUX00137_LOCUS3018</name>
</gene>
<dbReference type="PANTHER" id="PTHR11108:SF1">
    <property type="entry name" value="FERROCHELATASE, MITOCHONDRIAL"/>
    <property type="match status" value="1"/>
</dbReference>
<dbReference type="Gene3D" id="3.40.50.1400">
    <property type="match status" value="2"/>
</dbReference>
<dbReference type="PROSITE" id="PS00534">
    <property type="entry name" value="FERROCHELATASE"/>
    <property type="match status" value="1"/>
</dbReference>
<comment type="subcellular location">
    <subcellularLocation>
        <location evidence="9">Mitochondrion inner membrane</location>
    </subcellularLocation>
    <subcellularLocation>
        <location evidence="1">Plastid</location>
        <location evidence="1">Chloroplast</location>
    </subcellularLocation>
</comment>
<dbReference type="InterPro" id="IPR033644">
    <property type="entry name" value="Ferrochelatase_C"/>
</dbReference>
<dbReference type="NCBIfam" id="TIGR00109">
    <property type="entry name" value="hemH"/>
    <property type="match status" value="1"/>
</dbReference>
<dbReference type="InterPro" id="IPR033659">
    <property type="entry name" value="Ferrochelatase_N"/>
</dbReference>
<dbReference type="InterPro" id="IPR019772">
    <property type="entry name" value="Ferrochelatase_AS"/>
</dbReference>
<dbReference type="SUPFAM" id="SSF53800">
    <property type="entry name" value="Chelatase"/>
    <property type="match status" value="1"/>
</dbReference>
<dbReference type="GO" id="GO:0006783">
    <property type="term" value="P:heme biosynthetic process"/>
    <property type="evidence" value="ECO:0007669"/>
    <property type="project" value="UniProtKB-UniRule"/>
</dbReference>
<dbReference type="PANTHER" id="PTHR11108">
    <property type="entry name" value="FERROCHELATASE"/>
    <property type="match status" value="1"/>
</dbReference>
<evidence type="ECO:0000256" key="10">
    <source>
        <dbReference type="SAM" id="SignalP"/>
    </source>
</evidence>
<dbReference type="CDD" id="cd00419">
    <property type="entry name" value="Ferrochelatase_C"/>
    <property type="match status" value="1"/>
</dbReference>
<dbReference type="InterPro" id="IPR001015">
    <property type="entry name" value="Ferrochelatase"/>
</dbReference>
<dbReference type="GO" id="GO:0005743">
    <property type="term" value="C:mitochondrial inner membrane"/>
    <property type="evidence" value="ECO:0007669"/>
    <property type="project" value="UniProtKB-SubCell"/>
</dbReference>
<evidence type="ECO:0000256" key="5">
    <source>
        <dbReference type="ARBA" id="ARBA00023133"/>
    </source>
</evidence>
<comment type="pathway">
    <text evidence="2 9">Porphyrin-containing compound metabolism; protoheme biosynthesis; protoheme from protoporphyrin-IX: step 1/1.</text>
</comment>
<comment type="function">
    <text evidence="9">Catalyzes the ferrous insertion into protoporphyrin IX.</text>
</comment>
<evidence type="ECO:0000256" key="8">
    <source>
        <dbReference type="ARBA" id="ARBA00049380"/>
    </source>
</evidence>
<dbReference type="EC" id="4.98.1.1" evidence="9"/>
<keyword evidence="9" id="KW-0496">Mitochondrion</keyword>
<comment type="similarity">
    <text evidence="3 9">Belongs to the ferrochelatase family.</text>
</comment>
<keyword evidence="6 9" id="KW-0456">Lyase</keyword>
<organism evidence="11">
    <name type="scientific">Emiliania huxleyi</name>
    <name type="common">Coccolithophore</name>
    <name type="synonym">Pontosphaera huxleyi</name>
    <dbReference type="NCBI Taxonomy" id="2903"/>
    <lineage>
        <taxon>Eukaryota</taxon>
        <taxon>Haptista</taxon>
        <taxon>Haptophyta</taxon>
        <taxon>Prymnesiophyceae</taxon>
        <taxon>Isochrysidales</taxon>
        <taxon>Noelaerhabdaceae</taxon>
        <taxon>Emiliania</taxon>
    </lineage>
</organism>
<accession>A0A7S3RIR9</accession>
<feature type="chain" id="PRO_5031187313" description="Ferrochelatase" evidence="10">
    <location>
        <begin position="25"/>
        <end position="490"/>
    </location>
</feature>
<dbReference type="AlphaFoldDB" id="A0A7S3RIR9"/>
<reference evidence="11" key="1">
    <citation type="submission" date="2021-01" db="EMBL/GenBank/DDBJ databases">
        <authorList>
            <person name="Corre E."/>
            <person name="Pelletier E."/>
            <person name="Niang G."/>
            <person name="Scheremetjew M."/>
            <person name="Finn R."/>
            <person name="Kale V."/>
            <person name="Holt S."/>
            <person name="Cochrane G."/>
            <person name="Meng A."/>
            <person name="Brown T."/>
            <person name="Cohen L."/>
        </authorList>
    </citation>
    <scope>NUCLEOTIDE SEQUENCE</scope>
    <source>
        <strain evidence="11">379</strain>
    </source>
</reference>
<dbReference type="HAMAP" id="MF_00323">
    <property type="entry name" value="Ferrochelatase"/>
    <property type="match status" value="1"/>
</dbReference>
<evidence type="ECO:0000256" key="7">
    <source>
        <dbReference type="ARBA" id="ARBA00023244"/>
    </source>
</evidence>
<evidence type="ECO:0000256" key="9">
    <source>
        <dbReference type="RuleBase" id="RU000607"/>
    </source>
</evidence>
<sequence length="490" mass="54114">MPGPRRRGRRSCALIALAAPSASAWTGCWPARGRVEPRVASDARMVLAMRPSAPAALGSSGADVAEGEKVGVLLLNLGGPDTLDQVEPFLYNLFSDPEIITLPGAVRWLNGPLAWIIAKTRAPMSREGYKQVLDGGSPQLRTTLAQGAAIEAALSTRGVSAKSYIGMRYWHPYTDEALAAIKADGVQRLVVLPLYPQFSISTSGSSLRLLEREYYQDEQLRLLKNVVIPAWYNRQGYVHSMARLIASRIDMLPEGERAGAHVFFSAHGLPQKYVQELGDPYQQQIEATVSFVMARLRVLGYSNPDTLAYQSKVGPVPWLQPYTDEKIKELAGGGVSSLVVVPISFVSEHIETLEEIDIEYRELAEEAGITHWERVPALGVEEDFIEDLASAVVEALPRMEQRPLQEIDEGRPVSLRVVNDLVSLRSKEEIGAEYGPVRVRNYRRVGFTPKAEVINGRIAMAAITVASLSSYLQGDLWDVIYNGRIPFEWF</sequence>
<evidence type="ECO:0000256" key="6">
    <source>
        <dbReference type="ARBA" id="ARBA00023239"/>
    </source>
</evidence>
<evidence type="ECO:0000313" key="11">
    <source>
        <dbReference type="EMBL" id="CAE0525828.1"/>
    </source>
</evidence>
<dbReference type="UniPathway" id="UPA00252">
    <property type="reaction ID" value="UER00325"/>
</dbReference>
<dbReference type="EMBL" id="HBIR01004330">
    <property type="protein sequence ID" value="CAE0525828.1"/>
    <property type="molecule type" value="Transcribed_RNA"/>
</dbReference>
<dbReference type="Pfam" id="PF00762">
    <property type="entry name" value="Ferrochelatase"/>
    <property type="match status" value="1"/>
</dbReference>
<keyword evidence="10" id="KW-0732">Signal</keyword>
<comment type="catalytic activity">
    <reaction evidence="8 9">
        <text>heme b + 2 H(+) = protoporphyrin IX + Fe(2+)</text>
        <dbReference type="Rhea" id="RHEA:22584"/>
        <dbReference type="ChEBI" id="CHEBI:15378"/>
        <dbReference type="ChEBI" id="CHEBI:29033"/>
        <dbReference type="ChEBI" id="CHEBI:57306"/>
        <dbReference type="ChEBI" id="CHEBI:60344"/>
        <dbReference type="EC" id="4.98.1.1"/>
    </reaction>
</comment>
<dbReference type="GO" id="GO:0009507">
    <property type="term" value="C:chloroplast"/>
    <property type="evidence" value="ECO:0007669"/>
    <property type="project" value="UniProtKB-SubCell"/>
</dbReference>
<name>A0A7S3RIR9_EMIHU</name>
<evidence type="ECO:0000256" key="1">
    <source>
        <dbReference type="ARBA" id="ARBA00004229"/>
    </source>
</evidence>
<proteinExistence type="inferred from homology"/>
<keyword evidence="9" id="KW-0472">Membrane</keyword>
<dbReference type="FunFam" id="3.40.50.1400:FF:000006">
    <property type="entry name" value="Ferrochelatase"/>
    <property type="match status" value="1"/>
</dbReference>
<protein>
    <recommendedName>
        <fullName evidence="9">Ferrochelatase</fullName>
        <ecNumber evidence="9">4.98.1.1</ecNumber>
    </recommendedName>
</protein>
<dbReference type="CDD" id="cd03411">
    <property type="entry name" value="Ferrochelatase_N"/>
    <property type="match status" value="1"/>
</dbReference>
<keyword evidence="9" id="KW-0999">Mitochondrion inner membrane</keyword>
<evidence type="ECO:0000256" key="3">
    <source>
        <dbReference type="ARBA" id="ARBA00007718"/>
    </source>
</evidence>
<keyword evidence="7 9" id="KW-0627">Porphyrin biosynthesis</keyword>
<feature type="signal peptide" evidence="10">
    <location>
        <begin position="1"/>
        <end position="24"/>
    </location>
</feature>
<evidence type="ECO:0000256" key="2">
    <source>
        <dbReference type="ARBA" id="ARBA00004943"/>
    </source>
</evidence>
<dbReference type="GO" id="GO:0004325">
    <property type="term" value="F:ferrochelatase activity"/>
    <property type="evidence" value="ECO:0007669"/>
    <property type="project" value="UniProtKB-UniRule"/>
</dbReference>